<sequence>MDFQQQLLRAQAFKALHERDHAFVVPNPWDAGSAKLLASMGFEALATTSAGLAFTLGRADAEGALSLGESLDNISAIVAATALPVAADLENGFADSPEDCAANLLAAAARGIVGGSIEDATGTTDQPIYDFELSVARVKAAAQAVRSLPFPFMLTARAENLLNDRMDFSDTLRRLEAYADAGADVLYAPGLRTREEVIAVVRAVAPKPVNVLMGLGGVTLTVADLSACGVKRISVGSSLARAAFGGLYRAAEEIRTGGTFSYAEQALPFAQLNALFKD</sequence>
<dbReference type="Gene3D" id="3.20.20.60">
    <property type="entry name" value="Phosphoenolpyruvate-binding domains"/>
    <property type="match status" value="1"/>
</dbReference>
<dbReference type="CDD" id="cd00377">
    <property type="entry name" value="ICL_PEPM"/>
    <property type="match status" value="1"/>
</dbReference>
<dbReference type="GO" id="GO:0016829">
    <property type="term" value="F:lyase activity"/>
    <property type="evidence" value="ECO:0007669"/>
    <property type="project" value="UniProtKB-KW"/>
</dbReference>
<dbReference type="Proteomes" id="UP000028631">
    <property type="component" value="Unassembled WGS sequence"/>
</dbReference>
<dbReference type="RefSeq" id="WP_032630800.1">
    <property type="nucleotide sequence ID" value="NZ_JPQU01000067.1"/>
</dbReference>
<dbReference type="PANTHER" id="PTHR42905:SF16">
    <property type="entry name" value="CARBOXYPHOSPHONOENOLPYRUVATE PHOSPHONOMUTASE-LIKE PROTEIN (AFU_ORTHOLOGUE AFUA_5G07230)"/>
    <property type="match status" value="1"/>
</dbReference>
<gene>
    <name evidence="2" type="ORF">IV01_21365</name>
</gene>
<dbReference type="EMBL" id="JPQU01000067">
    <property type="protein sequence ID" value="KFE53023.1"/>
    <property type="molecule type" value="Genomic_DNA"/>
</dbReference>
<evidence type="ECO:0000313" key="2">
    <source>
        <dbReference type="EMBL" id="KFE53023.1"/>
    </source>
</evidence>
<dbReference type="AlphaFoldDB" id="A0A085VC60"/>
<evidence type="ECO:0000256" key="1">
    <source>
        <dbReference type="ARBA" id="ARBA00022723"/>
    </source>
</evidence>
<protein>
    <submittedName>
        <fullName evidence="2">2-methylisocitrate lyase</fullName>
    </submittedName>
</protein>
<name>A0A085VC60_PSESX</name>
<dbReference type="InterPro" id="IPR015813">
    <property type="entry name" value="Pyrv/PenolPyrv_kinase-like_dom"/>
</dbReference>
<dbReference type="InterPro" id="IPR039556">
    <property type="entry name" value="ICL/PEPM"/>
</dbReference>
<organism evidence="2 3">
    <name type="scientific">Pseudomonas syringae</name>
    <dbReference type="NCBI Taxonomy" id="317"/>
    <lineage>
        <taxon>Bacteria</taxon>
        <taxon>Pseudomonadati</taxon>
        <taxon>Pseudomonadota</taxon>
        <taxon>Gammaproteobacteria</taxon>
        <taxon>Pseudomonadales</taxon>
        <taxon>Pseudomonadaceae</taxon>
        <taxon>Pseudomonas</taxon>
    </lineage>
</organism>
<dbReference type="GO" id="GO:0046872">
    <property type="term" value="F:metal ion binding"/>
    <property type="evidence" value="ECO:0007669"/>
    <property type="project" value="UniProtKB-KW"/>
</dbReference>
<keyword evidence="1" id="KW-0479">Metal-binding</keyword>
<dbReference type="PANTHER" id="PTHR42905">
    <property type="entry name" value="PHOSPHOENOLPYRUVATE CARBOXYLASE"/>
    <property type="match status" value="1"/>
</dbReference>
<dbReference type="OrthoDB" id="9785398at2"/>
<dbReference type="Gene3D" id="6.10.250.2750">
    <property type="match status" value="1"/>
</dbReference>
<evidence type="ECO:0000313" key="3">
    <source>
        <dbReference type="Proteomes" id="UP000028631"/>
    </source>
</evidence>
<keyword evidence="2" id="KW-0456">Lyase</keyword>
<dbReference type="Pfam" id="PF13714">
    <property type="entry name" value="PEP_mutase"/>
    <property type="match status" value="1"/>
</dbReference>
<proteinExistence type="predicted"/>
<accession>A0A085VC60</accession>
<dbReference type="PATRIC" id="fig|317.175.peg.4457"/>
<dbReference type="SUPFAM" id="SSF51621">
    <property type="entry name" value="Phosphoenolpyruvate/pyruvate domain"/>
    <property type="match status" value="1"/>
</dbReference>
<reference evidence="2 3" key="1">
    <citation type="submission" date="2014-07" db="EMBL/GenBank/DDBJ databases">
        <title>Draft Genome Sequences of Environmental Pseudomonas syringae strains.</title>
        <authorList>
            <person name="Baltrus D.A."/>
            <person name="Berge O."/>
            <person name="Morris C."/>
        </authorList>
    </citation>
    <scope>NUCLEOTIDE SEQUENCE [LARGE SCALE GENOMIC DNA]</scope>
    <source>
        <strain evidence="2 3">GAW0119</strain>
    </source>
</reference>
<dbReference type="InterPro" id="IPR040442">
    <property type="entry name" value="Pyrv_kinase-like_dom_sf"/>
</dbReference>
<keyword evidence="3" id="KW-1185">Reference proteome</keyword>
<comment type="caution">
    <text evidence="2">The sequence shown here is derived from an EMBL/GenBank/DDBJ whole genome shotgun (WGS) entry which is preliminary data.</text>
</comment>